<dbReference type="AlphaFoldDB" id="A0A2I2Z6B3"/>
<evidence type="ECO:0000313" key="2">
    <source>
        <dbReference type="Proteomes" id="UP000001519"/>
    </source>
</evidence>
<reference evidence="1" key="3">
    <citation type="submission" date="2025-08" db="UniProtKB">
        <authorList>
            <consortium name="Ensembl"/>
        </authorList>
    </citation>
    <scope>IDENTIFICATION</scope>
</reference>
<sequence>MLVLYFSTWINIDLTSLSLPTLTAHQMCFILLFFQLLELHMSATIPGQKDTNLNQLSSTSPLPVESHSICLILPAKCLDDMCEVLCTRELIRDSVPRVCIRG</sequence>
<dbReference type="Ensembl" id="ENSGGOT00000067420.1">
    <property type="protein sequence ID" value="ENSGGOP00000042788.1"/>
    <property type="gene ID" value="ENSGGOG00000039559.1"/>
</dbReference>
<proteinExistence type="predicted"/>
<organism evidence="1 2">
    <name type="scientific">Gorilla gorilla gorilla</name>
    <name type="common">Western lowland gorilla</name>
    <dbReference type="NCBI Taxonomy" id="9595"/>
    <lineage>
        <taxon>Eukaryota</taxon>
        <taxon>Metazoa</taxon>
        <taxon>Chordata</taxon>
        <taxon>Craniata</taxon>
        <taxon>Vertebrata</taxon>
        <taxon>Euteleostomi</taxon>
        <taxon>Mammalia</taxon>
        <taxon>Eutheria</taxon>
        <taxon>Euarchontoglires</taxon>
        <taxon>Primates</taxon>
        <taxon>Haplorrhini</taxon>
        <taxon>Catarrhini</taxon>
        <taxon>Hominidae</taxon>
        <taxon>Gorilla</taxon>
    </lineage>
</organism>
<dbReference type="EMBL" id="CABD030059045">
    <property type="status" value="NOT_ANNOTATED_CDS"/>
    <property type="molecule type" value="Genomic_DNA"/>
</dbReference>
<dbReference type="Proteomes" id="UP000001519">
    <property type="component" value="Chromosome 8"/>
</dbReference>
<dbReference type="InParanoid" id="A0A2I2Z6B3"/>
<reference evidence="2" key="1">
    <citation type="submission" date="2011-05" db="EMBL/GenBank/DDBJ databases">
        <title>Insights into the evolution of the great apes provided by the gorilla genome.</title>
        <authorList>
            <person name="Scally A."/>
        </authorList>
    </citation>
    <scope>NUCLEOTIDE SEQUENCE [LARGE SCALE GENOMIC DNA]</scope>
</reference>
<accession>A0A2I2Z6B3</accession>
<evidence type="ECO:0000313" key="1">
    <source>
        <dbReference type="Ensembl" id="ENSGGOP00000042788.1"/>
    </source>
</evidence>
<protein>
    <submittedName>
        <fullName evidence="1">Uncharacterized protein</fullName>
    </submittedName>
</protein>
<reference evidence="1" key="4">
    <citation type="submission" date="2025-09" db="UniProtKB">
        <authorList>
            <consortium name="Ensembl"/>
        </authorList>
    </citation>
    <scope>IDENTIFICATION</scope>
</reference>
<name>A0A2I2Z6B3_GORGO</name>
<keyword evidence="2" id="KW-1185">Reference proteome</keyword>
<reference evidence="1 2" key="2">
    <citation type="journal article" date="2012" name="Nature">
        <title>Insights into hominid evolution from the gorilla genome sequence.</title>
        <authorList>
            <person name="Scally A."/>
            <person name="Dutheil J.Y."/>
            <person name="Hillier L.W."/>
            <person name="Jordan G.E."/>
            <person name="Goodhead I."/>
            <person name="Herrero J."/>
            <person name="Hobolth A."/>
            <person name="Lappalainen T."/>
            <person name="Mailund T."/>
            <person name="Marques-Bonet T."/>
            <person name="McCarthy S."/>
            <person name="Montgomery S.H."/>
            <person name="Schwalie P.C."/>
            <person name="Tang Y.A."/>
            <person name="Ward M.C."/>
            <person name="Xue Y."/>
            <person name="Yngvadottir B."/>
            <person name="Alkan C."/>
            <person name="Andersen L.N."/>
            <person name="Ayub Q."/>
            <person name="Ball E.V."/>
            <person name="Beal K."/>
            <person name="Bradley B.J."/>
            <person name="Chen Y."/>
            <person name="Clee C.M."/>
            <person name="Fitzgerald S."/>
            <person name="Graves T.A."/>
            <person name="Gu Y."/>
            <person name="Heath P."/>
            <person name="Heger A."/>
            <person name="Karakoc E."/>
            <person name="Kolb-Kokocinski A."/>
            <person name="Laird G.K."/>
            <person name="Lunter G."/>
            <person name="Meader S."/>
            <person name="Mort M."/>
            <person name="Mullikin J.C."/>
            <person name="Munch K."/>
            <person name="O'Connor T.D."/>
            <person name="Phillips A.D."/>
            <person name="Prado-Martinez J."/>
            <person name="Rogers A.S."/>
            <person name="Sajjadian S."/>
            <person name="Schmidt D."/>
            <person name="Shaw K."/>
            <person name="Simpson J.T."/>
            <person name="Stenson P.D."/>
            <person name="Turner D.J."/>
            <person name="Vigilant L."/>
            <person name="Vilella A.J."/>
            <person name="Whitener W."/>
            <person name="Zhu B."/>
            <person name="Cooper D.N."/>
            <person name="de Jong P."/>
            <person name="Dermitzakis E.T."/>
            <person name="Eichler E.E."/>
            <person name="Flicek P."/>
            <person name="Goldman N."/>
            <person name="Mundy N.I."/>
            <person name="Ning Z."/>
            <person name="Odom D.T."/>
            <person name="Ponting C.P."/>
            <person name="Quail M.A."/>
            <person name="Ryder O.A."/>
            <person name="Searle S.M."/>
            <person name="Warren W.C."/>
            <person name="Wilson R.K."/>
            <person name="Schierup M.H."/>
            <person name="Rogers J."/>
            <person name="Tyler-Smith C."/>
            <person name="Durbin R."/>
        </authorList>
    </citation>
    <scope>NUCLEOTIDE SEQUENCE [LARGE SCALE GENOMIC DNA]</scope>
</reference>